<feature type="compositionally biased region" description="Basic and acidic residues" evidence="2">
    <location>
        <begin position="33"/>
        <end position="45"/>
    </location>
</feature>
<dbReference type="EMBL" id="QEWR01000003">
    <property type="protein sequence ID" value="PWD83240.1"/>
    <property type="molecule type" value="Genomic_DNA"/>
</dbReference>
<accession>A0A2U2AKC9</accession>
<protein>
    <recommendedName>
        <fullName evidence="3">Peripheral subunit-binding (PSBD) domain-containing protein</fullName>
    </recommendedName>
</protein>
<comment type="similarity">
    <text evidence="1">Belongs to the 2-oxoacid dehydrogenase family.</text>
</comment>
<evidence type="ECO:0000259" key="3">
    <source>
        <dbReference type="PROSITE" id="PS51826"/>
    </source>
</evidence>
<name>A0A2U2AKC9_9GAMM</name>
<reference evidence="4 5" key="1">
    <citation type="journal article" date="2018" name="Genome Announc.">
        <title>Ignatzschineria cameli sp. nov., isolated from necrotic foot tissue of dromedaries (Camelus dromedarius) and associated maggots (Wohlfahrtia species) in Dubai.</title>
        <authorList>
            <person name="Tsang C.C."/>
            <person name="Tang J.Y."/>
            <person name="Fong J.Y."/>
            <person name="Kinne J."/>
            <person name="Lee H.H."/>
            <person name="Joseph M."/>
            <person name="Jose S."/>
            <person name="Schuster R.K."/>
            <person name="Tang Y."/>
            <person name="Sivakumar S."/>
            <person name="Chen J.H."/>
            <person name="Teng J.L."/>
            <person name="Lau S.K."/>
            <person name="Wernery U."/>
            <person name="Woo P.C."/>
        </authorList>
    </citation>
    <scope>NUCLEOTIDE SEQUENCE [LARGE SCALE GENOMIC DNA]</scope>
    <source>
        <strain evidence="4 5">KCTC 22643</strain>
    </source>
</reference>
<dbReference type="PROSITE" id="PS51826">
    <property type="entry name" value="PSBD"/>
    <property type="match status" value="1"/>
</dbReference>
<dbReference type="RefSeq" id="WP_109236436.1">
    <property type="nucleotide sequence ID" value="NZ_BMXZ01000002.1"/>
</dbReference>
<comment type="caution">
    <text evidence="4">The sequence shown here is derived from an EMBL/GenBank/DDBJ whole genome shotgun (WGS) entry which is preliminary data.</text>
</comment>
<dbReference type="GO" id="GO:0016746">
    <property type="term" value="F:acyltransferase activity"/>
    <property type="evidence" value="ECO:0007669"/>
    <property type="project" value="InterPro"/>
</dbReference>
<dbReference type="Gene3D" id="4.10.320.10">
    <property type="entry name" value="E3-binding domain"/>
    <property type="match status" value="1"/>
</dbReference>
<evidence type="ECO:0000313" key="4">
    <source>
        <dbReference type="EMBL" id="PWD83240.1"/>
    </source>
</evidence>
<evidence type="ECO:0000256" key="1">
    <source>
        <dbReference type="ARBA" id="ARBA00007317"/>
    </source>
</evidence>
<dbReference type="InterPro" id="IPR004167">
    <property type="entry name" value="PSBD"/>
</dbReference>
<evidence type="ECO:0000313" key="5">
    <source>
        <dbReference type="Proteomes" id="UP000244948"/>
    </source>
</evidence>
<gene>
    <name evidence="4" type="ORF">DC082_06465</name>
</gene>
<organism evidence="4 5">
    <name type="scientific">Ignatzschineria indica</name>
    <dbReference type="NCBI Taxonomy" id="472583"/>
    <lineage>
        <taxon>Bacteria</taxon>
        <taxon>Pseudomonadati</taxon>
        <taxon>Pseudomonadota</taxon>
        <taxon>Gammaproteobacteria</taxon>
        <taxon>Cardiobacteriales</taxon>
        <taxon>Ignatzschineriaceae</taxon>
        <taxon>Ignatzschineria</taxon>
    </lineage>
</organism>
<dbReference type="SUPFAM" id="SSF47005">
    <property type="entry name" value="Peripheral subunit-binding domain of 2-oxo acid dehydrogenase complex"/>
    <property type="match status" value="1"/>
</dbReference>
<keyword evidence="5" id="KW-1185">Reference proteome</keyword>
<feature type="domain" description="Peripheral subunit-binding (PSBD)" evidence="3">
    <location>
        <begin position="2"/>
        <end position="39"/>
    </location>
</feature>
<proteinExistence type="inferred from homology"/>
<dbReference type="InterPro" id="IPR036625">
    <property type="entry name" value="E3-bd_dom_sf"/>
</dbReference>
<dbReference type="Proteomes" id="UP000244948">
    <property type="component" value="Unassembled WGS sequence"/>
</dbReference>
<evidence type="ECO:0000256" key="2">
    <source>
        <dbReference type="SAM" id="MobiDB-lite"/>
    </source>
</evidence>
<dbReference type="Pfam" id="PF02817">
    <property type="entry name" value="E3_binding"/>
    <property type="match status" value="1"/>
</dbReference>
<feature type="region of interest" description="Disordered" evidence="2">
    <location>
        <begin position="1"/>
        <end position="45"/>
    </location>
</feature>
<sequence length="45" mass="4783">MNASQAARDFARENGVDLNEVIGTGSGGSITKPDVEKYLDEKNQG</sequence>
<dbReference type="AlphaFoldDB" id="A0A2U2AKC9"/>